<proteinExistence type="inferred from homology"/>
<dbReference type="InterPro" id="IPR035996">
    <property type="entry name" value="4pyrrol_Methylase_sf"/>
</dbReference>
<dbReference type="SUPFAM" id="SSF53790">
    <property type="entry name" value="Tetrapyrrole methylase"/>
    <property type="match status" value="1"/>
</dbReference>
<feature type="domain" description="Tetrapyrrole methylase" evidence="7">
    <location>
        <begin position="7"/>
        <end position="196"/>
    </location>
</feature>
<comment type="function">
    <text evidence="6">Catalyzes the 2'-O-methylation of the ribose of cytidine 1402 (C1402) in 16S rRNA.</text>
</comment>
<dbReference type="EMBL" id="SMGG01000004">
    <property type="protein sequence ID" value="TCK60543.1"/>
    <property type="molecule type" value="Genomic_DNA"/>
</dbReference>
<dbReference type="EC" id="2.1.1.198" evidence="6"/>
<keyword evidence="4 6" id="KW-0808">Transferase</keyword>
<comment type="subcellular location">
    <subcellularLocation>
        <location evidence="6">Cytoplasm</location>
    </subcellularLocation>
</comment>
<dbReference type="PIRSF" id="PIRSF005917">
    <property type="entry name" value="MTase_YraL"/>
    <property type="match status" value="1"/>
</dbReference>
<dbReference type="GO" id="GO:0005737">
    <property type="term" value="C:cytoplasm"/>
    <property type="evidence" value="ECO:0007669"/>
    <property type="project" value="UniProtKB-SubCell"/>
</dbReference>
<reference evidence="8 9" key="1">
    <citation type="submission" date="2019-03" db="EMBL/GenBank/DDBJ databases">
        <title>Genomic Encyclopedia of Type Strains, Phase IV (KMG-IV): sequencing the most valuable type-strain genomes for metagenomic binning, comparative biology and taxonomic classification.</title>
        <authorList>
            <person name="Goeker M."/>
        </authorList>
    </citation>
    <scope>NUCLEOTIDE SEQUENCE [LARGE SCALE GENOMIC DNA]</scope>
    <source>
        <strain evidence="8 9">DSM 24984</strain>
    </source>
</reference>
<name>A0A4R1K9J7_9BACT</name>
<keyword evidence="9" id="KW-1185">Reference proteome</keyword>
<evidence type="ECO:0000256" key="2">
    <source>
        <dbReference type="ARBA" id="ARBA00022552"/>
    </source>
</evidence>
<keyword evidence="3 6" id="KW-0489">Methyltransferase</keyword>
<dbReference type="AlphaFoldDB" id="A0A4R1K9J7"/>
<dbReference type="InterPro" id="IPR008189">
    <property type="entry name" value="rRNA_ssu_MeTfrase_I"/>
</dbReference>
<sequence length="273" mass="30056">MSKLPPVTFVPTPIGNLGDITLRSLEALKECDVIFAEDTRTAKSLLSALDIKKPVESYHKDNEAQASSRILHTVESGKTVCVISEAGTPCISDPGNTLTSVLVRENVKFQALPGATAFVPALMMSGFDISDFHFHGFLPHKPTERLREAESLTVYNTVIAFYESPHRIEDTLKTLLKVFPAPVFCAREITKMFESSYFIHTEADIEQIVKKGEFVVAVNNRKAKAEETPSDCGDTAKKLIKAGYGSKDVVNILKALGYKRNDAYSAVQEIIES</sequence>
<dbReference type="InterPro" id="IPR014777">
    <property type="entry name" value="4pyrrole_Mease_sub1"/>
</dbReference>
<dbReference type="Gene3D" id="3.30.950.10">
    <property type="entry name" value="Methyltransferase, Cobalt-precorrin-4 Transmethylase, Domain 2"/>
    <property type="match status" value="1"/>
</dbReference>
<dbReference type="GO" id="GO:0005524">
    <property type="term" value="F:ATP binding"/>
    <property type="evidence" value="ECO:0007669"/>
    <property type="project" value="InterPro"/>
</dbReference>
<dbReference type="RefSeq" id="WP_243640935.1">
    <property type="nucleotide sequence ID" value="NZ_SMGG01000004.1"/>
</dbReference>
<dbReference type="InterPro" id="IPR014776">
    <property type="entry name" value="4pyrrole_Mease_sub2"/>
</dbReference>
<gene>
    <name evidence="6" type="primary">rsmI</name>
    <name evidence="8" type="ORF">C8D98_1420</name>
</gene>
<dbReference type="Pfam" id="PF00590">
    <property type="entry name" value="TP_methylase"/>
    <property type="match status" value="1"/>
</dbReference>
<comment type="catalytic activity">
    <reaction evidence="6">
        <text>cytidine(1402) in 16S rRNA + S-adenosyl-L-methionine = 2'-O-methylcytidine(1402) in 16S rRNA + S-adenosyl-L-homocysteine + H(+)</text>
        <dbReference type="Rhea" id="RHEA:42924"/>
        <dbReference type="Rhea" id="RHEA-COMP:10285"/>
        <dbReference type="Rhea" id="RHEA-COMP:10286"/>
        <dbReference type="ChEBI" id="CHEBI:15378"/>
        <dbReference type="ChEBI" id="CHEBI:57856"/>
        <dbReference type="ChEBI" id="CHEBI:59789"/>
        <dbReference type="ChEBI" id="CHEBI:74495"/>
        <dbReference type="ChEBI" id="CHEBI:82748"/>
        <dbReference type="EC" id="2.1.1.198"/>
    </reaction>
</comment>
<keyword evidence="2 6" id="KW-0698">rRNA processing</keyword>
<dbReference type="Proteomes" id="UP000294614">
    <property type="component" value="Unassembled WGS sequence"/>
</dbReference>
<dbReference type="GO" id="GO:0009378">
    <property type="term" value="F:four-way junction helicase activity"/>
    <property type="evidence" value="ECO:0007669"/>
    <property type="project" value="InterPro"/>
</dbReference>
<dbReference type="GO" id="GO:0070677">
    <property type="term" value="F:rRNA (cytosine-2'-O-)-methyltransferase activity"/>
    <property type="evidence" value="ECO:0007669"/>
    <property type="project" value="UniProtKB-UniRule"/>
</dbReference>
<evidence type="ECO:0000256" key="5">
    <source>
        <dbReference type="ARBA" id="ARBA00022691"/>
    </source>
</evidence>
<comment type="similarity">
    <text evidence="6">Belongs to the methyltransferase superfamily. RsmI family.</text>
</comment>
<evidence type="ECO:0000313" key="8">
    <source>
        <dbReference type="EMBL" id="TCK60543.1"/>
    </source>
</evidence>
<dbReference type="InterPro" id="IPR011114">
    <property type="entry name" value="RuvA_C"/>
</dbReference>
<dbReference type="CDD" id="cd11648">
    <property type="entry name" value="RsmI"/>
    <property type="match status" value="1"/>
</dbReference>
<comment type="caution">
    <text evidence="8">The sequence shown here is derived from an EMBL/GenBank/DDBJ whole genome shotgun (WGS) entry which is preliminary data.</text>
</comment>
<dbReference type="Gene3D" id="3.40.1010.10">
    <property type="entry name" value="Cobalt-precorrin-4 Transmethylase, Domain 1"/>
    <property type="match status" value="1"/>
</dbReference>
<evidence type="ECO:0000313" key="9">
    <source>
        <dbReference type="Proteomes" id="UP000294614"/>
    </source>
</evidence>
<protein>
    <recommendedName>
        <fullName evidence="6">Ribosomal RNA small subunit methyltransferase I</fullName>
        <ecNumber evidence="6">2.1.1.198</ecNumber>
    </recommendedName>
    <alternativeName>
        <fullName evidence="6">16S rRNA 2'-O-ribose C1402 methyltransferase</fullName>
    </alternativeName>
    <alternativeName>
        <fullName evidence="6">rRNA (cytidine-2'-O-)-methyltransferase RsmI</fullName>
    </alternativeName>
</protein>
<dbReference type="FunFam" id="3.40.1010.10:FF:000007">
    <property type="entry name" value="Ribosomal RNA small subunit methyltransferase I"/>
    <property type="match status" value="1"/>
</dbReference>
<dbReference type="HAMAP" id="MF_01877">
    <property type="entry name" value="16SrRNA_methyltr_I"/>
    <property type="match status" value="1"/>
</dbReference>
<evidence type="ECO:0000256" key="6">
    <source>
        <dbReference type="HAMAP-Rule" id="MF_01877"/>
    </source>
</evidence>
<accession>A0A4R1K9J7</accession>
<dbReference type="InterPro" id="IPR000878">
    <property type="entry name" value="4pyrrol_Mease"/>
</dbReference>
<dbReference type="PANTHER" id="PTHR46111:SF1">
    <property type="entry name" value="RIBOSOMAL RNA SMALL SUBUNIT METHYLTRANSFERASE I"/>
    <property type="match status" value="1"/>
</dbReference>
<dbReference type="NCBIfam" id="TIGR00096">
    <property type="entry name" value="16S rRNA (cytidine(1402)-2'-O)-methyltransferase"/>
    <property type="match status" value="1"/>
</dbReference>
<keyword evidence="5 6" id="KW-0949">S-adenosyl-L-methionine</keyword>
<dbReference type="PANTHER" id="PTHR46111">
    <property type="entry name" value="RIBOSOMAL RNA SMALL SUBUNIT METHYLTRANSFERASE I"/>
    <property type="match status" value="1"/>
</dbReference>
<evidence type="ECO:0000256" key="3">
    <source>
        <dbReference type="ARBA" id="ARBA00022603"/>
    </source>
</evidence>
<keyword evidence="1 6" id="KW-0963">Cytoplasm</keyword>
<organism evidence="8 9">
    <name type="scientific">Seleniivibrio woodruffii</name>
    <dbReference type="NCBI Taxonomy" id="1078050"/>
    <lineage>
        <taxon>Bacteria</taxon>
        <taxon>Pseudomonadati</taxon>
        <taxon>Deferribacterota</taxon>
        <taxon>Deferribacteres</taxon>
        <taxon>Deferribacterales</taxon>
        <taxon>Geovibrionaceae</taxon>
        <taxon>Seleniivibrio</taxon>
    </lineage>
</organism>
<evidence type="ECO:0000256" key="4">
    <source>
        <dbReference type="ARBA" id="ARBA00022679"/>
    </source>
</evidence>
<dbReference type="CDD" id="cd14332">
    <property type="entry name" value="UBA_RuvA_C"/>
    <property type="match status" value="1"/>
</dbReference>
<evidence type="ECO:0000259" key="7">
    <source>
        <dbReference type="Pfam" id="PF00590"/>
    </source>
</evidence>
<dbReference type="GO" id="GO:0006281">
    <property type="term" value="P:DNA repair"/>
    <property type="evidence" value="ECO:0007669"/>
    <property type="project" value="InterPro"/>
</dbReference>
<dbReference type="GO" id="GO:0009379">
    <property type="term" value="C:Holliday junction helicase complex"/>
    <property type="evidence" value="ECO:0007669"/>
    <property type="project" value="InterPro"/>
</dbReference>
<evidence type="ECO:0000256" key="1">
    <source>
        <dbReference type="ARBA" id="ARBA00022490"/>
    </source>
</evidence>
<dbReference type="GO" id="GO:0006310">
    <property type="term" value="P:DNA recombination"/>
    <property type="evidence" value="ECO:0007669"/>
    <property type="project" value="InterPro"/>
</dbReference>